<accession>A0AAD7FZQ1</accession>
<keyword evidence="1" id="KW-1133">Transmembrane helix</keyword>
<keyword evidence="1" id="KW-0812">Transmembrane</keyword>
<feature type="non-terminal residue" evidence="2">
    <location>
        <position position="235"/>
    </location>
</feature>
<reference evidence="2" key="1">
    <citation type="submission" date="2023-03" db="EMBL/GenBank/DDBJ databases">
        <title>Massive genome expansion in bonnet fungi (Mycena s.s.) driven by repeated elements and novel gene families across ecological guilds.</title>
        <authorList>
            <consortium name="Lawrence Berkeley National Laboratory"/>
            <person name="Harder C.B."/>
            <person name="Miyauchi S."/>
            <person name="Viragh M."/>
            <person name="Kuo A."/>
            <person name="Thoen E."/>
            <person name="Andreopoulos B."/>
            <person name="Lu D."/>
            <person name="Skrede I."/>
            <person name="Drula E."/>
            <person name="Henrissat B."/>
            <person name="Morin E."/>
            <person name="Kohler A."/>
            <person name="Barry K."/>
            <person name="LaButti K."/>
            <person name="Morin E."/>
            <person name="Salamov A."/>
            <person name="Lipzen A."/>
            <person name="Mereny Z."/>
            <person name="Hegedus B."/>
            <person name="Baldrian P."/>
            <person name="Stursova M."/>
            <person name="Weitz H."/>
            <person name="Taylor A."/>
            <person name="Grigoriev I.V."/>
            <person name="Nagy L.G."/>
            <person name="Martin F."/>
            <person name="Kauserud H."/>
        </authorList>
    </citation>
    <scope>NUCLEOTIDE SEQUENCE</scope>
    <source>
        <strain evidence="2">9284</strain>
    </source>
</reference>
<evidence type="ECO:0000256" key="1">
    <source>
        <dbReference type="SAM" id="Phobius"/>
    </source>
</evidence>
<sequence length="235" mass="26842">MDASEFQRLAPILGATAPIPDILIYDRFEPEQRLDQEDALRLHLLIHLPQTTTDTLLVVWRKSTSVSHPCGPPPPEWEWFSFDLAPGPFLVRAFAVILQAPVYLLIVLVYCSVFLGWEFRRVFGPGWSTEKRIIDDVLPDLRTPIRRIRFRGDLHIQSLSTKYTLLTCVQESGGWHRFIIHHLRGVPDSVYSAFLASIDIQFRDVTVKPKSNVTLAQLVAFLARQENIRTLSCAP</sequence>
<keyword evidence="1" id="KW-0472">Membrane</keyword>
<protein>
    <submittedName>
        <fullName evidence="2">Uncharacterized protein</fullName>
    </submittedName>
</protein>
<dbReference type="AlphaFoldDB" id="A0AAD7FZQ1"/>
<comment type="caution">
    <text evidence="2">The sequence shown here is derived from an EMBL/GenBank/DDBJ whole genome shotgun (WGS) entry which is preliminary data.</text>
</comment>
<gene>
    <name evidence="2" type="ORF">FB45DRAFT_890127</name>
</gene>
<organism evidence="2 3">
    <name type="scientific">Roridomyces roridus</name>
    <dbReference type="NCBI Taxonomy" id="1738132"/>
    <lineage>
        <taxon>Eukaryota</taxon>
        <taxon>Fungi</taxon>
        <taxon>Dikarya</taxon>
        <taxon>Basidiomycota</taxon>
        <taxon>Agaricomycotina</taxon>
        <taxon>Agaricomycetes</taxon>
        <taxon>Agaricomycetidae</taxon>
        <taxon>Agaricales</taxon>
        <taxon>Marasmiineae</taxon>
        <taxon>Mycenaceae</taxon>
        <taxon>Roridomyces</taxon>
    </lineage>
</organism>
<keyword evidence="3" id="KW-1185">Reference proteome</keyword>
<feature type="transmembrane region" description="Helical" evidence="1">
    <location>
        <begin position="89"/>
        <end position="117"/>
    </location>
</feature>
<proteinExistence type="predicted"/>
<name>A0AAD7FZQ1_9AGAR</name>
<dbReference type="EMBL" id="JARKIF010000001">
    <property type="protein sequence ID" value="KAJ7651268.1"/>
    <property type="molecule type" value="Genomic_DNA"/>
</dbReference>
<evidence type="ECO:0000313" key="3">
    <source>
        <dbReference type="Proteomes" id="UP001221142"/>
    </source>
</evidence>
<dbReference type="Proteomes" id="UP001221142">
    <property type="component" value="Unassembled WGS sequence"/>
</dbReference>
<evidence type="ECO:0000313" key="2">
    <source>
        <dbReference type="EMBL" id="KAJ7651268.1"/>
    </source>
</evidence>